<dbReference type="AlphaFoldDB" id="A0A0F9NN91"/>
<feature type="region of interest" description="Disordered" evidence="1">
    <location>
        <begin position="149"/>
        <end position="170"/>
    </location>
</feature>
<gene>
    <name evidence="2" type="ORF">LCGC14_1240300</name>
</gene>
<protein>
    <submittedName>
        <fullName evidence="2">Uncharacterized protein</fullName>
    </submittedName>
</protein>
<evidence type="ECO:0000313" key="2">
    <source>
        <dbReference type="EMBL" id="KKM90270.1"/>
    </source>
</evidence>
<evidence type="ECO:0000256" key="1">
    <source>
        <dbReference type="SAM" id="MobiDB-lite"/>
    </source>
</evidence>
<name>A0A0F9NN91_9ZZZZ</name>
<proteinExistence type="predicted"/>
<sequence>MTPRTVDQPTFDQIECDRCGVCCEEFPFGLDNDDEWGFWRHHGPLGWLELYAYGKGEKVGHFAPMDSMLFYGQLEPTLGEDNVYRYRCGYFERDADGLGVCTVYDQRPGMCRKFPYGEPVCAYPECVWSTEKVTVLDLEPMWRLGIGERDCEPGEMSPDVGYDPASPYLQ</sequence>
<comment type="caution">
    <text evidence="2">The sequence shown here is derived from an EMBL/GenBank/DDBJ whole genome shotgun (WGS) entry which is preliminary data.</text>
</comment>
<accession>A0A0F9NN91</accession>
<reference evidence="2" key="1">
    <citation type="journal article" date="2015" name="Nature">
        <title>Complex archaea that bridge the gap between prokaryotes and eukaryotes.</title>
        <authorList>
            <person name="Spang A."/>
            <person name="Saw J.H."/>
            <person name="Jorgensen S.L."/>
            <person name="Zaremba-Niedzwiedzka K."/>
            <person name="Martijn J."/>
            <person name="Lind A.E."/>
            <person name="van Eijk R."/>
            <person name="Schleper C."/>
            <person name="Guy L."/>
            <person name="Ettema T.J."/>
        </authorList>
    </citation>
    <scope>NUCLEOTIDE SEQUENCE</scope>
</reference>
<organism evidence="2">
    <name type="scientific">marine sediment metagenome</name>
    <dbReference type="NCBI Taxonomy" id="412755"/>
    <lineage>
        <taxon>unclassified sequences</taxon>
        <taxon>metagenomes</taxon>
        <taxon>ecological metagenomes</taxon>
    </lineage>
</organism>
<dbReference type="EMBL" id="LAZR01006693">
    <property type="protein sequence ID" value="KKM90270.1"/>
    <property type="molecule type" value="Genomic_DNA"/>
</dbReference>